<keyword evidence="13 14" id="KW-0464">Manganese</keyword>
<evidence type="ECO:0000256" key="9">
    <source>
        <dbReference type="ARBA" id="ARBA00022722"/>
    </source>
</evidence>
<keyword evidence="12 14" id="KW-0378">Hydrolase</keyword>
<evidence type="ECO:0000256" key="15">
    <source>
        <dbReference type="PROSITE-ProRule" id="PRU01319"/>
    </source>
</evidence>
<evidence type="ECO:0000256" key="8">
    <source>
        <dbReference type="ARBA" id="ARBA00022490"/>
    </source>
</evidence>
<dbReference type="InterPro" id="IPR022898">
    <property type="entry name" value="RNase_HII"/>
</dbReference>
<dbReference type="EMBL" id="JAFKGL010000012">
    <property type="protein sequence ID" value="MBN9412689.1"/>
    <property type="molecule type" value="Genomic_DNA"/>
</dbReference>
<comment type="subcellular location">
    <subcellularLocation>
        <location evidence="4 14">Cytoplasm</location>
    </subcellularLocation>
</comment>
<feature type="binding site" evidence="14 15">
    <location>
        <position position="19"/>
    </location>
    <ligand>
        <name>a divalent metal cation</name>
        <dbReference type="ChEBI" id="CHEBI:60240"/>
    </ligand>
</feature>
<evidence type="ECO:0000313" key="19">
    <source>
        <dbReference type="Proteomes" id="UP000664414"/>
    </source>
</evidence>
<proteinExistence type="inferred from homology"/>
<evidence type="ECO:0000256" key="1">
    <source>
        <dbReference type="ARBA" id="ARBA00000077"/>
    </source>
</evidence>
<dbReference type="AlphaFoldDB" id="A0A8J7PS77"/>
<feature type="binding site" evidence="14 15">
    <location>
        <position position="117"/>
    </location>
    <ligand>
        <name>a divalent metal cation</name>
        <dbReference type="ChEBI" id="CHEBI:60240"/>
    </ligand>
</feature>
<dbReference type="Gene3D" id="3.30.420.10">
    <property type="entry name" value="Ribonuclease H-like superfamily/Ribonuclease H"/>
    <property type="match status" value="1"/>
</dbReference>
<dbReference type="GO" id="GO:0032299">
    <property type="term" value="C:ribonuclease H2 complex"/>
    <property type="evidence" value="ECO:0007669"/>
    <property type="project" value="TreeGrafter"/>
</dbReference>
<feature type="domain" description="RNase H type-2" evidence="17">
    <location>
        <begin position="12"/>
        <end position="208"/>
    </location>
</feature>
<dbReference type="InterPro" id="IPR024567">
    <property type="entry name" value="RNase_HII/HIII_dom"/>
</dbReference>
<name>A0A8J7PS77_9PROT</name>
<comment type="cofactor">
    <cofactor evidence="14 15">
        <name>Mn(2+)</name>
        <dbReference type="ChEBI" id="CHEBI:29035"/>
    </cofactor>
    <cofactor evidence="14 15">
        <name>Mg(2+)</name>
        <dbReference type="ChEBI" id="CHEBI:18420"/>
    </cofactor>
    <text evidence="14 15">Manganese or magnesium. Binds 1 divalent metal ion per monomer in the absence of substrate. May bind a second metal ion after substrate binding.</text>
</comment>
<comment type="similarity">
    <text evidence="5 14 16">Belongs to the RNase HII family.</text>
</comment>
<organism evidence="18 19">
    <name type="scientific">Candidatus Paracaedimonas acanthamoebae</name>
    <dbReference type="NCBI Taxonomy" id="244581"/>
    <lineage>
        <taxon>Bacteria</taxon>
        <taxon>Pseudomonadati</taxon>
        <taxon>Pseudomonadota</taxon>
        <taxon>Alphaproteobacteria</taxon>
        <taxon>Holosporales</taxon>
        <taxon>Caedimonadaceae</taxon>
        <taxon>Candidatus Paracaedimonas</taxon>
    </lineage>
</organism>
<feature type="binding site" evidence="14 15">
    <location>
        <position position="18"/>
    </location>
    <ligand>
        <name>a divalent metal cation</name>
        <dbReference type="ChEBI" id="CHEBI:60240"/>
    </ligand>
</feature>
<comment type="cofactor">
    <cofactor evidence="2">
        <name>Mg(2+)</name>
        <dbReference type="ChEBI" id="CHEBI:18420"/>
    </cofactor>
</comment>
<dbReference type="HAMAP" id="MF_00052_B">
    <property type="entry name" value="RNase_HII_B"/>
    <property type="match status" value="1"/>
</dbReference>
<evidence type="ECO:0000256" key="6">
    <source>
        <dbReference type="ARBA" id="ARBA00012180"/>
    </source>
</evidence>
<evidence type="ECO:0000256" key="4">
    <source>
        <dbReference type="ARBA" id="ARBA00004496"/>
    </source>
</evidence>
<dbReference type="GO" id="GO:0003723">
    <property type="term" value="F:RNA binding"/>
    <property type="evidence" value="ECO:0007669"/>
    <property type="project" value="UniProtKB-UniRule"/>
</dbReference>
<dbReference type="GO" id="GO:0005737">
    <property type="term" value="C:cytoplasm"/>
    <property type="evidence" value="ECO:0007669"/>
    <property type="project" value="UniProtKB-SubCell"/>
</dbReference>
<evidence type="ECO:0000256" key="10">
    <source>
        <dbReference type="ARBA" id="ARBA00022723"/>
    </source>
</evidence>
<dbReference type="GO" id="GO:0043137">
    <property type="term" value="P:DNA replication, removal of RNA primer"/>
    <property type="evidence" value="ECO:0007669"/>
    <property type="project" value="TreeGrafter"/>
</dbReference>
<gene>
    <name evidence="14" type="primary">rnhB</name>
    <name evidence="18" type="ORF">J0H12_02020</name>
</gene>
<evidence type="ECO:0000256" key="16">
    <source>
        <dbReference type="RuleBase" id="RU003515"/>
    </source>
</evidence>
<comment type="catalytic activity">
    <reaction evidence="1 14 15 16">
        <text>Endonucleolytic cleavage to 5'-phosphomonoester.</text>
        <dbReference type="EC" id="3.1.26.4"/>
    </reaction>
</comment>
<reference evidence="18" key="1">
    <citation type="submission" date="2021-02" db="EMBL/GenBank/DDBJ databases">
        <title>Thiocyanate and organic carbon inputs drive convergent selection for specific autotrophic Afipia and Thiobacillus strains within complex microbiomes.</title>
        <authorList>
            <person name="Huddy R.J."/>
            <person name="Sachdeva R."/>
            <person name="Kadzinga F."/>
            <person name="Kantor R.S."/>
            <person name="Harrison S.T.L."/>
            <person name="Banfield J.F."/>
        </authorList>
    </citation>
    <scope>NUCLEOTIDE SEQUENCE</scope>
    <source>
        <strain evidence="18">SCN18_10_11_15_R4_P_38_20</strain>
    </source>
</reference>
<dbReference type="NCBIfam" id="NF000595">
    <property type="entry name" value="PRK00015.1-3"/>
    <property type="match status" value="1"/>
</dbReference>
<dbReference type="Pfam" id="PF01351">
    <property type="entry name" value="RNase_HII"/>
    <property type="match status" value="1"/>
</dbReference>
<comment type="caution">
    <text evidence="18">The sequence shown here is derived from an EMBL/GenBank/DDBJ whole genome shotgun (WGS) entry which is preliminary data.</text>
</comment>
<keyword evidence="9 14" id="KW-0540">Nuclease</keyword>
<dbReference type="Proteomes" id="UP000664414">
    <property type="component" value="Unassembled WGS sequence"/>
</dbReference>
<keyword evidence="8 14" id="KW-0963">Cytoplasm</keyword>
<evidence type="ECO:0000256" key="11">
    <source>
        <dbReference type="ARBA" id="ARBA00022759"/>
    </source>
</evidence>
<dbReference type="PROSITE" id="PS51975">
    <property type="entry name" value="RNASE_H_2"/>
    <property type="match status" value="1"/>
</dbReference>
<dbReference type="EC" id="3.1.26.4" evidence="6 14"/>
<dbReference type="PANTHER" id="PTHR10954:SF18">
    <property type="entry name" value="RIBONUCLEASE HII"/>
    <property type="match status" value="1"/>
</dbReference>
<evidence type="ECO:0000313" key="18">
    <source>
        <dbReference type="EMBL" id="MBN9412689.1"/>
    </source>
</evidence>
<dbReference type="GO" id="GO:0030145">
    <property type="term" value="F:manganese ion binding"/>
    <property type="evidence" value="ECO:0007669"/>
    <property type="project" value="UniProtKB-UniRule"/>
</dbReference>
<dbReference type="InterPro" id="IPR001352">
    <property type="entry name" value="RNase_HII/HIII"/>
</dbReference>
<evidence type="ECO:0000256" key="12">
    <source>
        <dbReference type="ARBA" id="ARBA00022801"/>
    </source>
</evidence>
<dbReference type="PANTHER" id="PTHR10954">
    <property type="entry name" value="RIBONUCLEASE H2 SUBUNIT A"/>
    <property type="match status" value="1"/>
</dbReference>
<evidence type="ECO:0000256" key="2">
    <source>
        <dbReference type="ARBA" id="ARBA00001946"/>
    </source>
</evidence>
<evidence type="ECO:0000256" key="5">
    <source>
        <dbReference type="ARBA" id="ARBA00007383"/>
    </source>
</evidence>
<dbReference type="GO" id="GO:0004523">
    <property type="term" value="F:RNA-DNA hybrid ribonuclease activity"/>
    <property type="evidence" value="ECO:0007669"/>
    <property type="project" value="UniProtKB-UniRule"/>
</dbReference>
<dbReference type="InterPro" id="IPR012337">
    <property type="entry name" value="RNaseH-like_sf"/>
</dbReference>
<dbReference type="GO" id="GO:0006298">
    <property type="term" value="P:mismatch repair"/>
    <property type="evidence" value="ECO:0007669"/>
    <property type="project" value="TreeGrafter"/>
</dbReference>
<accession>A0A8J7PS77</accession>
<dbReference type="SUPFAM" id="SSF53098">
    <property type="entry name" value="Ribonuclease H-like"/>
    <property type="match status" value="1"/>
</dbReference>
<protein>
    <recommendedName>
        <fullName evidence="7 14">Ribonuclease HII</fullName>
        <shortName evidence="14">RNase HII</shortName>
        <ecNumber evidence="6 14">3.1.26.4</ecNumber>
    </recommendedName>
</protein>
<sequence>MPSFFYEKQYSGIVVGIDEVGCGPWAGPVVAAAVILDQLNFPLDLLEIIEDSKKLSSKKRKTICEALLKLRGESCFIAWAEASVQEIDALNIRRAAMLAMQRAIDGLAIKPEVALVDGNAKPSLECHIQTLIKGDTLSFSIAAASIVAKVIRDEKMSKLAEEYPTYGWERNAGYGTAEHQRAIEKYGITPHHRVSFAPIARHVKESISSDKGEALIEGFYESA</sequence>
<comment type="function">
    <text evidence="3 14 16">Endonuclease that specifically degrades the RNA of RNA-DNA hybrids.</text>
</comment>
<dbReference type="InterPro" id="IPR036397">
    <property type="entry name" value="RNaseH_sf"/>
</dbReference>
<keyword evidence="11 14" id="KW-0255">Endonuclease</keyword>
<evidence type="ECO:0000256" key="7">
    <source>
        <dbReference type="ARBA" id="ARBA00019179"/>
    </source>
</evidence>
<dbReference type="CDD" id="cd07182">
    <property type="entry name" value="RNase_HII_bacteria_HII_like"/>
    <property type="match status" value="1"/>
</dbReference>
<evidence type="ECO:0000256" key="13">
    <source>
        <dbReference type="ARBA" id="ARBA00023211"/>
    </source>
</evidence>
<keyword evidence="10 14" id="KW-0479">Metal-binding</keyword>
<evidence type="ECO:0000256" key="3">
    <source>
        <dbReference type="ARBA" id="ARBA00004065"/>
    </source>
</evidence>
<evidence type="ECO:0000256" key="14">
    <source>
        <dbReference type="HAMAP-Rule" id="MF_00052"/>
    </source>
</evidence>
<evidence type="ECO:0000259" key="17">
    <source>
        <dbReference type="PROSITE" id="PS51975"/>
    </source>
</evidence>